<dbReference type="InterPro" id="IPR042832">
    <property type="entry name" value="PHLA1/2/3"/>
</dbReference>
<keyword evidence="11" id="KW-1185">Reference proteome</keyword>
<accession>A0A9J8DCL5</accession>
<proteinExistence type="inferred from homology"/>
<name>A0A9J8DCL5_CYPCA</name>
<dbReference type="Gene3D" id="2.30.29.30">
    <property type="entry name" value="Pleckstrin-homology domain (PH domain)/Phosphotyrosine-binding domain (PTB)"/>
    <property type="match status" value="1"/>
</dbReference>
<evidence type="ECO:0000256" key="2">
    <source>
        <dbReference type="ARBA" id="ARBA00004496"/>
    </source>
</evidence>
<dbReference type="PANTHER" id="PTHR15478">
    <property type="entry name" value="PLECKSTRIN HOMOLOGY-LIKE DOMAIN, PQ-RICH PROTEIN"/>
    <property type="match status" value="1"/>
</dbReference>
<dbReference type="PROSITE" id="PS50003">
    <property type="entry name" value="PH_DOMAIN"/>
    <property type="match status" value="1"/>
</dbReference>
<dbReference type="AlphaFoldDB" id="A0A9J8DCL5"/>
<dbReference type="Ensembl" id="ENSCCRT00000157053.1">
    <property type="protein sequence ID" value="ENSCCRP00000176051.1"/>
    <property type="gene ID" value="ENSCCRG00000059697.1"/>
</dbReference>
<dbReference type="SMART" id="SM00233">
    <property type="entry name" value="PH"/>
    <property type="match status" value="1"/>
</dbReference>
<dbReference type="InterPro" id="IPR001849">
    <property type="entry name" value="PH_domain"/>
</dbReference>
<sequence>MKKHSVGRRLQRRYAALGRSYSCLLVQNPSFTKSAAVMTGSEISHVLKEGELEKRSDNLLQFWKRKTCVLTTDSLNIYTDNQKKNKSKELKLQSIKKVDCVERTGKFVYFTIVTTDNKEIDFRCPGEENCWNAVITRMFIFNILRALKCFRVVIITLFKGYKITSLGCPKNVVKTFHKHYFTLRMFCLKIYITLLRRTAHDVRKNK</sequence>
<dbReference type="GO" id="GO:0016020">
    <property type="term" value="C:membrane"/>
    <property type="evidence" value="ECO:0007669"/>
    <property type="project" value="UniProtKB-SubCell"/>
</dbReference>
<evidence type="ECO:0000256" key="7">
    <source>
        <dbReference type="ARBA" id="ARBA00040374"/>
    </source>
</evidence>
<dbReference type="OMA" id="CWHAEIT"/>
<comment type="subcellular location">
    <subcellularLocation>
        <location evidence="2">Cytoplasm</location>
    </subcellularLocation>
    <subcellularLocation>
        <location evidence="1">Membrane</location>
        <topology evidence="1">Peripheral membrane protein</topology>
    </subcellularLocation>
</comment>
<dbReference type="InterPro" id="IPR011993">
    <property type="entry name" value="PH-like_dom_sf"/>
</dbReference>
<comment type="similarity">
    <text evidence="6">Belongs to the PHLDA2 family.</text>
</comment>
<organism evidence="10 11">
    <name type="scientific">Cyprinus carpio carpio</name>
    <dbReference type="NCBI Taxonomy" id="630221"/>
    <lineage>
        <taxon>Eukaryota</taxon>
        <taxon>Metazoa</taxon>
        <taxon>Chordata</taxon>
        <taxon>Craniata</taxon>
        <taxon>Vertebrata</taxon>
        <taxon>Euteleostomi</taxon>
        <taxon>Actinopterygii</taxon>
        <taxon>Neopterygii</taxon>
        <taxon>Teleostei</taxon>
        <taxon>Ostariophysi</taxon>
        <taxon>Cypriniformes</taxon>
        <taxon>Cyprinidae</taxon>
        <taxon>Cyprininae</taxon>
        <taxon>Cyprinus</taxon>
    </lineage>
</organism>
<evidence type="ECO:0000256" key="5">
    <source>
        <dbReference type="ARBA" id="ARBA00037121"/>
    </source>
</evidence>
<keyword evidence="3" id="KW-0963">Cytoplasm</keyword>
<feature type="domain" description="PH" evidence="9">
    <location>
        <begin position="45"/>
        <end position="140"/>
    </location>
</feature>
<dbReference type="GO" id="GO:0043065">
    <property type="term" value="P:positive regulation of apoptotic process"/>
    <property type="evidence" value="ECO:0007669"/>
    <property type="project" value="InterPro"/>
</dbReference>
<dbReference type="CDD" id="cd00821">
    <property type="entry name" value="PH"/>
    <property type="match status" value="1"/>
</dbReference>
<evidence type="ECO:0000259" key="9">
    <source>
        <dbReference type="PROSITE" id="PS50003"/>
    </source>
</evidence>
<dbReference type="GO" id="GO:0005737">
    <property type="term" value="C:cytoplasm"/>
    <property type="evidence" value="ECO:0007669"/>
    <property type="project" value="UniProtKB-SubCell"/>
</dbReference>
<dbReference type="Proteomes" id="UP001108240">
    <property type="component" value="Unplaced"/>
</dbReference>
<evidence type="ECO:0000256" key="3">
    <source>
        <dbReference type="ARBA" id="ARBA00022490"/>
    </source>
</evidence>
<evidence type="ECO:0000256" key="4">
    <source>
        <dbReference type="ARBA" id="ARBA00023136"/>
    </source>
</evidence>
<keyword evidence="4" id="KW-0472">Membrane</keyword>
<protein>
    <recommendedName>
        <fullName evidence="7">Pleckstrin homology-like domain family A member 2</fullName>
    </recommendedName>
    <alternativeName>
        <fullName evidence="8">Imprinted in placenta and liver protein</fullName>
    </alternativeName>
</protein>
<comment type="function">
    <text evidence="5">Plays a role in regulating placenta growth. May act via its PH domain that competes with other PH domain-containing proteins, thereby preventing their binding to membrane lipids.</text>
</comment>
<evidence type="ECO:0000313" key="11">
    <source>
        <dbReference type="Proteomes" id="UP001108240"/>
    </source>
</evidence>
<evidence type="ECO:0000313" key="10">
    <source>
        <dbReference type="Ensembl" id="ENSCCRP00000176051.1"/>
    </source>
</evidence>
<reference evidence="10" key="2">
    <citation type="submission" date="2025-09" db="UniProtKB">
        <authorList>
            <consortium name="Ensembl"/>
        </authorList>
    </citation>
    <scope>IDENTIFICATION</scope>
</reference>
<dbReference type="GO" id="GO:1901981">
    <property type="term" value="F:phosphatidylinositol phosphate binding"/>
    <property type="evidence" value="ECO:0007669"/>
    <property type="project" value="InterPro"/>
</dbReference>
<evidence type="ECO:0000256" key="6">
    <source>
        <dbReference type="ARBA" id="ARBA00038385"/>
    </source>
</evidence>
<dbReference type="GeneTree" id="ENSGT00440000039564"/>
<dbReference type="Pfam" id="PF00169">
    <property type="entry name" value="PH"/>
    <property type="match status" value="1"/>
</dbReference>
<evidence type="ECO:0000256" key="8">
    <source>
        <dbReference type="ARBA" id="ARBA00041856"/>
    </source>
</evidence>
<evidence type="ECO:0000256" key="1">
    <source>
        <dbReference type="ARBA" id="ARBA00004170"/>
    </source>
</evidence>
<reference evidence="10" key="1">
    <citation type="submission" date="2025-08" db="UniProtKB">
        <authorList>
            <consortium name="Ensembl"/>
        </authorList>
    </citation>
    <scope>IDENTIFICATION</scope>
</reference>
<dbReference type="PANTHER" id="PTHR15478:SF8">
    <property type="entry name" value="PLECKSTRIN HOMOLOGY-LIKE DOMAIN FAMILY A MEMBER 2"/>
    <property type="match status" value="1"/>
</dbReference>
<dbReference type="SUPFAM" id="SSF50729">
    <property type="entry name" value="PH domain-like"/>
    <property type="match status" value="1"/>
</dbReference>